<comment type="caution">
    <text evidence="3">The sequence shown here is derived from an EMBL/GenBank/DDBJ whole genome shotgun (WGS) entry which is preliminary data.</text>
</comment>
<name>A0A841HJ55_9GAMM</name>
<protein>
    <submittedName>
        <fullName evidence="3">Uncharacterized protein</fullName>
    </submittedName>
</protein>
<accession>A0A841HJ55</accession>
<gene>
    <name evidence="3" type="ORF">HNQ60_001502</name>
</gene>
<reference evidence="3 4" key="1">
    <citation type="submission" date="2020-08" db="EMBL/GenBank/DDBJ databases">
        <title>Genomic Encyclopedia of Type Strains, Phase IV (KMG-IV): sequencing the most valuable type-strain genomes for metagenomic binning, comparative biology and taxonomic classification.</title>
        <authorList>
            <person name="Goeker M."/>
        </authorList>
    </citation>
    <scope>NUCLEOTIDE SEQUENCE [LARGE SCALE GENOMIC DNA]</scope>
    <source>
        <strain evidence="3 4">DSM 26723</strain>
    </source>
</reference>
<dbReference type="AlphaFoldDB" id="A0A841HJ55"/>
<proteinExistence type="predicted"/>
<keyword evidence="4" id="KW-1185">Reference proteome</keyword>
<feature type="chain" id="PRO_5032487332" evidence="2">
    <location>
        <begin position="19"/>
        <end position="381"/>
    </location>
</feature>
<evidence type="ECO:0000256" key="1">
    <source>
        <dbReference type="SAM" id="MobiDB-lite"/>
    </source>
</evidence>
<sequence>MRALAQGRVMLAGLVAFAAATLCAGADAQTEQPAEVAPPPPEVTSEAAQPAAAPPVTVEPVKPTAEELGAMDVCEEMQNESAPTTIERVRRRLSITACASSAWLDGLFGDQMMYEDYRQTYGTVSAGALWDDYEGFDPRLRFRIRLQLPQWDESISAFAGRVGEEDYISDIEDDFDALPTRQFGDLEDDSVLVGLGYSNPKRTGNDFDASVGVRLDLPLDPYARARYEIIREFAEHYVFSARETIFWQNSEGFGSTTRFHLDRALSDRFLVRWANLGKFTEETTGLEWYSQVTLFQSVGERMGLAWQAQIEGATDNEVQITRTSVRLIMRRRFESFEWLFLELRGGVGWPRERLDEEREMSPELGIALEMQFGQRRERWYR</sequence>
<dbReference type="Proteomes" id="UP000588068">
    <property type="component" value="Unassembled WGS sequence"/>
</dbReference>
<evidence type="ECO:0000313" key="4">
    <source>
        <dbReference type="Proteomes" id="UP000588068"/>
    </source>
</evidence>
<dbReference type="EMBL" id="JACHHZ010000002">
    <property type="protein sequence ID" value="MBB6092624.1"/>
    <property type="molecule type" value="Genomic_DNA"/>
</dbReference>
<feature type="region of interest" description="Disordered" evidence="1">
    <location>
        <begin position="31"/>
        <end position="56"/>
    </location>
</feature>
<feature type="compositionally biased region" description="Low complexity" evidence="1">
    <location>
        <begin position="43"/>
        <end position="56"/>
    </location>
</feature>
<organism evidence="3 4">
    <name type="scientific">Povalibacter uvarum</name>
    <dbReference type="NCBI Taxonomy" id="732238"/>
    <lineage>
        <taxon>Bacteria</taxon>
        <taxon>Pseudomonadati</taxon>
        <taxon>Pseudomonadota</taxon>
        <taxon>Gammaproteobacteria</taxon>
        <taxon>Steroidobacterales</taxon>
        <taxon>Steroidobacteraceae</taxon>
        <taxon>Povalibacter</taxon>
    </lineage>
</organism>
<evidence type="ECO:0000313" key="3">
    <source>
        <dbReference type="EMBL" id="MBB6092624.1"/>
    </source>
</evidence>
<evidence type="ECO:0000256" key="2">
    <source>
        <dbReference type="SAM" id="SignalP"/>
    </source>
</evidence>
<keyword evidence="2" id="KW-0732">Signal</keyword>
<feature type="signal peptide" evidence="2">
    <location>
        <begin position="1"/>
        <end position="18"/>
    </location>
</feature>